<dbReference type="Gene3D" id="6.10.340.10">
    <property type="match status" value="1"/>
</dbReference>
<name>A0ABM8I6Y8_9FIRM</name>
<evidence type="ECO:0000256" key="9">
    <source>
        <dbReference type="ARBA" id="ARBA00022777"/>
    </source>
</evidence>
<dbReference type="Gene3D" id="3.30.565.10">
    <property type="entry name" value="Histidine kinase-like ATPase, C-terminal domain"/>
    <property type="match status" value="1"/>
</dbReference>
<evidence type="ECO:0000256" key="7">
    <source>
        <dbReference type="ARBA" id="ARBA00022692"/>
    </source>
</evidence>
<keyword evidence="11 14" id="KW-1133">Transmembrane helix</keyword>
<dbReference type="PROSITE" id="PS50885">
    <property type="entry name" value="HAMP"/>
    <property type="match status" value="1"/>
</dbReference>
<dbReference type="InterPro" id="IPR005467">
    <property type="entry name" value="His_kinase_dom"/>
</dbReference>
<dbReference type="CDD" id="cd06225">
    <property type="entry name" value="HAMP"/>
    <property type="match status" value="1"/>
</dbReference>
<reference evidence="18" key="1">
    <citation type="journal article" date="2023" name="Int. J. Syst. Evol. Microbiol.">
        <title>Claveliimonas bilis gen. nov., sp. nov., deoxycholic acid-producing bacteria isolated from human faeces, and reclassification of Sellimonas monacensis Zenner et al. 2021 as Claveliimonas monacensis comb. nov.</title>
        <authorList>
            <person name="Hisatomi A."/>
            <person name="Kastawa N.W.E.P.G."/>
            <person name="Song I."/>
            <person name="Ohkuma M."/>
            <person name="Fukiya S."/>
            <person name="Sakamoto M."/>
        </authorList>
    </citation>
    <scope>NUCLEOTIDE SEQUENCE [LARGE SCALE GENOMIC DNA]</scope>
    <source>
        <strain evidence="18">12BBH14</strain>
    </source>
</reference>
<organism evidence="17 18">
    <name type="scientific">Claveliimonas bilis</name>
    <dbReference type="NCBI Taxonomy" id="3028070"/>
    <lineage>
        <taxon>Bacteria</taxon>
        <taxon>Bacillati</taxon>
        <taxon>Bacillota</taxon>
        <taxon>Clostridia</taxon>
        <taxon>Lachnospirales</taxon>
        <taxon>Lachnospiraceae</taxon>
        <taxon>Claveliimonas</taxon>
    </lineage>
</organism>
<dbReference type="SUPFAM" id="SSF47384">
    <property type="entry name" value="Homodimeric domain of signal transducing histidine kinase"/>
    <property type="match status" value="1"/>
</dbReference>
<dbReference type="PRINTS" id="PR00344">
    <property type="entry name" value="BCTRLSENSOR"/>
</dbReference>
<evidence type="ECO:0000256" key="4">
    <source>
        <dbReference type="ARBA" id="ARBA00022475"/>
    </source>
</evidence>
<dbReference type="InterPro" id="IPR003661">
    <property type="entry name" value="HisK_dim/P_dom"/>
</dbReference>
<gene>
    <name evidence="17" type="ORF">Lac1_19490</name>
</gene>
<evidence type="ECO:0000256" key="3">
    <source>
        <dbReference type="ARBA" id="ARBA00012438"/>
    </source>
</evidence>
<evidence type="ECO:0000256" key="5">
    <source>
        <dbReference type="ARBA" id="ARBA00022553"/>
    </source>
</evidence>
<dbReference type="Gene3D" id="1.10.287.130">
    <property type="match status" value="1"/>
</dbReference>
<feature type="domain" description="HAMP" evidence="16">
    <location>
        <begin position="175"/>
        <end position="229"/>
    </location>
</feature>
<keyword evidence="10" id="KW-0067">ATP-binding</keyword>
<evidence type="ECO:0000256" key="11">
    <source>
        <dbReference type="ARBA" id="ARBA00022989"/>
    </source>
</evidence>
<keyword evidence="8" id="KW-0547">Nucleotide-binding</keyword>
<evidence type="ECO:0000256" key="1">
    <source>
        <dbReference type="ARBA" id="ARBA00000085"/>
    </source>
</evidence>
<dbReference type="SUPFAM" id="SSF158472">
    <property type="entry name" value="HAMP domain-like"/>
    <property type="match status" value="1"/>
</dbReference>
<dbReference type="Pfam" id="PF02518">
    <property type="entry name" value="HATPase_c"/>
    <property type="match status" value="1"/>
</dbReference>
<dbReference type="SUPFAM" id="SSF55874">
    <property type="entry name" value="ATPase domain of HSP90 chaperone/DNA topoisomerase II/histidine kinase"/>
    <property type="match status" value="1"/>
</dbReference>
<evidence type="ECO:0000256" key="12">
    <source>
        <dbReference type="ARBA" id="ARBA00023012"/>
    </source>
</evidence>
<dbReference type="PANTHER" id="PTHR45528">
    <property type="entry name" value="SENSOR HISTIDINE KINASE CPXA"/>
    <property type="match status" value="1"/>
</dbReference>
<dbReference type="InterPro" id="IPR004358">
    <property type="entry name" value="Sig_transdc_His_kin-like_C"/>
</dbReference>
<keyword evidence="9 17" id="KW-0418">Kinase</keyword>
<dbReference type="InterPro" id="IPR036097">
    <property type="entry name" value="HisK_dim/P_sf"/>
</dbReference>
<proteinExistence type="predicted"/>
<dbReference type="Pfam" id="PF00672">
    <property type="entry name" value="HAMP"/>
    <property type="match status" value="1"/>
</dbReference>
<feature type="transmembrane region" description="Helical" evidence="14">
    <location>
        <begin position="12"/>
        <end position="32"/>
    </location>
</feature>
<dbReference type="InterPro" id="IPR003660">
    <property type="entry name" value="HAMP_dom"/>
</dbReference>
<dbReference type="RefSeq" id="WP_316264807.1">
    <property type="nucleotide sequence ID" value="NZ_AP027742.1"/>
</dbReference>
<evidence type="ECO:0000256" key="8">
    <source>
        <dbReference type="ARBA" id="ARBA00022741"/>
    </source>
</evidence>
<dbReference type="InterPro" id="IPR003594">
    <property type="entry name" value="HATPase_dom"/>
</dbReference>
<accession>A0ABM8I6Y8</accession>
<evidence type="ECO:0000256" key="13">
    <source>
        <dbReference type="ARBA" id="ARBA00023136"/>
    </source>
</evidence>
<dbReference type="EMBL" id="AP027742">
    <property type="protein sequence ID" value="BDZ77766.1"/>
    <property type="molecule type" value="Genomic_DNA"/>
</dbReference>
<evidence type="ECO:0000256" key="2">
    <source>
        <dbReference type="ARBA" id="ARBA00004651"/>
    </source>
</evidence>
<keyword evidence="12" id="KW-0902">Two-component regulatory system</keyword>
<dbReference type="SMART" id="SM00388">
    <property type="entry name" value="HisKA"/>
    <property type="match status" value="1"/>
</dbReference>
<dbReference type="GO" id="GO:0016301">
    <property type="term" value="F:kinase activity"/>
    <property type="evidence" value="ECO:0007669"/>
    <property type="project" value="UniProtKB-KW"/>
</dbReference>
<keyword evidence="13 14" id="KW-0472">Membrane</keyword>
<dbReference type="EC" id="2.7.13.3" evidence="3"/>
<comment type="catalytic activity">
    <reaction evidence="1">
        <text>ATP + protein L-histidine = ADP + protein N-phospho-L-histidine.</text>
        <dbReference type="EC" id="2.7.13.3"/>
    </reaction>
</comment>
<evidence type="ECO:0000256" key="14">
    <source>
        <dbReference type="SAM" id="Phobius"/>
    </source>
</evidence>
<keyword evidence="18" id="KW-1185">Reference proteome</keyword>
<dbReference type="Proteomes" id="UP001305815">
    <property type="component" value="Chromosome"/>
</dbReference>
<evidence type="ECO:0000256" key="6">
    <source>
        <dbReference type="ARBA" id="ARBA00022679"/>
    </source>
</evidence>
<keyword evidence="5" id="KW-0597">Phosphoprotein</keyword>
<dbReference type="InterPro" id="IPR050398">
    <property type="entry name" value="HssS/ArlS-like"/>
</dbReference>
<keyword evidence="6" id="KW-0808">Transferase</keyword>
<dbReference type="CDD" id="cd00075">
    <property type="entry name" value="HATPase"/>
    <property type="match status" value="1"/>
</dbReference>
<keyword evidence="4" id="KW-1003">Cell membrane</keyword>
<feature type="transmembrane region" description="Helical" evidence="14">
    <location>
        <begin position="154"/>
        <end position="174"/>
    </location>
</feature>
<dbReference type="Pfam" id="PF00512">
    <property type="entry name" value="HisKA"/>
    <property type="match status" value="1"/>
</dbReference>
<evidence type="ECO:0000256" key="10">
    <source>
        <dbReference type="ARBA" id="ARBA00022840"/>
    </source>
</evidence>
<feature type="domain" description="Histidine kinase" evidence="15">
    <location>
        <begin position="237"/>
        <end position="452"/>
    </location>
</feature>
<dbReference type="SMART" id="SM00387">
    <property type="entry name" value="HATPase_c"/>
    <property type="match status" value="1"/>
</dbReference>
<sequence length="455" mass="51463">MKRWSTKTKLTLLYAAFMVLLTCAALAILFSLSNQEILSSVQSKLREQVEESLEDIEGSEGNLKIDSDFYTLEEGVYLSVYDGQDGEFLYGMIPAGFDAQADFMPDGLQTIKGRNESWYVFDLSFRADGYGEVYVRGITSVTRAENSMRVTLRFALILLPLLAAITIIICYCFIRRAFLPVKKMTETVQKIQRERSLSMRVGLPEGKDEIYYLAATFDNMLEDLEESFHRERQFTSDVSHELRTPVTVILMQCEEILQDPALSEEQRRQTEVIKKKAEEISSMISQLLLLSRADQGRQVIQKELLDISELTEMIVEEQTILAREKEIMITETIEEGIYAAVDESLYIRLLVNLISNSISYGKRGGHTEVSLQQKEGAAVLQVKDDGIGISKEDLPHIWDRFFRADSARSDGSHSGLGLSMVKWIAKEHGGDIEAESVLGEGSRFICRIPLPSKEN</sequence>
<evidence type="ECO:0000313" key="18">
    <source>
        <dbReference type="Proteomes" id="UP001305815"/>
    </source>
</evidence>
<evidence type="ECO:0000259" key="15">
    <source>
        <dbReference type="PROSITE" id="PS50109"/>
    </source>
</evidence>
<dbReference type="InterPro" id="IPR036890">
    <property type="entry name" value="HATPase_C_sf"/>
</dbReference>
<dbReference type="PROSITE" id="PS50109">
    <property type="entry name" value="HIS_KIN"/>
    <property type="match status" value="1"/>
</dbReference>
<evidence type="ECO:0000259" key="16">
    <source>
        <dbReference type="PROSITE" id="PS50885"/>
    </source>
</evidence>
<dbReference type="SMART" id="SM00304">
    <property type="entry name" value="HAMP"/>
    <property type="match status" value="1"/>
</dbReference>
<dbReference type="CDD" id="cd00082">
    <property type="entry name" value="HisKA"/>
    <property type="match status" value="1"/>
</dbReference>
<evidence type="ECO:0000313" key="17">
    <source>
        <dbReference type="EMBL" id="BDZ77766.1"/>
    </source>
</evidence>
<comment type="subcellular location">
    <subcellularLocation>
        <location evidence="2">Cell membrane</location>
        <topology evidence="2">Multi-pass membrane protein</topology>
    </subcellularLocation>
</comment>
<dbReference type="PANTHER" id="PTHR45528:SF1">
    <property type="entry name" value="SENSOR HISTIDINE KINASE CPXA"/>
    <property type="match status" value="1"/>
</dbReference>
<keyword evidence="7 14" id="KW-0812">Transmembrane</keyword>
<protein>
    <recommendedName>
        <fullName evidence="3">histidine kinase</fullName>
        <ecNumber evidence="3">2.7.13.3</ecNumber>
    </recommendedName>
</protein>